<dbReference type="Proteomes" id="UP000247892">
    <property type="component" value="Unassembled WGS sequence"/>
</dbReference>
<evidence type="ECO:0000256" key="1">
    <source>
        <dbReference type="SAM" id="MobiDB-lite"/>
    </source>
</evidence>
<dbReference type="EMBL" id="MASU01000001">
    <property type="protein sequence ID" value="PXY38552.1"/>
    <property type="molecule type" value="Genomic_DNA"/>
</dbReference>
<evidence type="ECO:0000313" key="3">
    <source>
        <dbReference type="EMBL" id="PXY38552.1"/>
    </source>
</evidence>
<proteinExistence type="predicted"/>
<dbReference type="InterPro" id="IPR010427">
    <property type="entry name" value="DUF1023"/>
</dbReference>
<dbReference type="RefSeq" id="WP_110334282.1">
    <property type="nucleotide sequence ID" value="NZ_MASU01000001.1"/>
</dbReference>
<protein>
    <recommendedName>
        <fullName evidence="2">DUF1023 domain-containing protein</fullName>
    </recommendedName>
</protein>
<feature type="region of interest" description="Disordered" evidence="1">
    <location>
        <begin position="30"/>
        <end position="54"/>
    </location>
</feature>
<evidence type="ECO:0000313" key="4">
    <source>
        <dbReference type="Proteomes" id="UP000247892"/>
    </source>
</evidence>
<name>A0A318LVC3_9PSEU</name>
<gene>
    <name evidence="3" type="ORF">BA062_02085</name>
</gene>
<sequence>MVTWSDAKRWEPGPLHDLVGELNSEFNELSDTSDELDASAAPAEWTGGGSEAAANRRGDLVDQCQEWAGEIGAVRRAVGDVADAVTGVQNAVREIESLAAAQQFVVTDDGTVMEALCTAEPVPGEIQTERNRIKAELVDRVEQCLRQAKDLDADLASVLKAAAAGKTVAADGESTEPSSLGAWGNTGAIAGSLSIVAPPPVGASPAENAGWWTALSSAQRAKLIETNPELVGNRDGVVAKDRSAANLKLAEKASISLKSEAQAIRDKMANLAGPGGELQKSALKQDLERIEAKLRSLDSIDQIMHDRNGNVRSDVQLMSLDMTGDRAKAAVANGDVDNADHVAVFAPGMNSTVDGSLGGYVNDTADLRQHAQDELIVMGRSDESVATVTWLGYEPPQTDDSDTWLDVVTGDAAEDGGQKLAKFYNGIDAARPTDPHMTALGHSYGSLATGIALRDNVTGVDDAAFFGSPGLGVDSTSELRIPEGHAFTWEAREDPVADVANVTERFGLDPAGMEGMHHMSTEGYQTPSGESTEASTGHSEYMRNDGVFQTSEYGMSRVIIGSPDLRPNPAG</sequence>
<feature type="domain" description="DUF1023" evidence="2">
    <location>
        <begin position="326"/>
        <end position="502"/>
    </location>
</feature>
<dbReference type="AlphaFoldDB" id="A0A318LVC3"/>
<dbReference type="Pfam" id="PF06259">
    <property type="entry name" value="Abhydrolase_8"/>
    <property type="match status" value="1"/>
</dbReference>
<evidence type="ECO:0000259" key="2">
    <source>
        <dbReference type="Pfam" id="PF06259"/>
    </source>
</evidence>
<dbReference type="OrthoDB" id="5969911at2"/>
<reference evidence="3 4" key="1">
    <citation type="submission" date="2016-07" db="EMBL/GenBank/DDBJ databases">
        <title>Draft genome sequence of Prauserella sp. YIM 121212, isolated from alkaline soil.</title>
        <authorList>
            <person name="Ruckert C."/>
            <person name="Albersmeier A."/>
            <person name="Jiang C.-L."/>
            <person name="Jiang Y."/>
            <person name="Kalinowski J."/>
            <person name="Schneider O."/>
            <person name="Winkler A."/>
            <person name="Zotchev S.B."/>
        </authorList>
    </citation>
    <scope>NUCLEOTIDE SEQUENCE [LARGE SCALE GENOMIC DNA]</scope>
    <source>
        <strain evidence="3 4">YIM 121212</strain>
    </source>
</reference>
<keyword evidence="4" id="KW-1185">Reference proteome</keyword>
<accession>A0A318LVC3</accession>
<comment type="caution">
    <text evidence="3">The sequence shown here is derived from an EMBL/GenBank/DDBJ whole genome shotgun (WGS) entry which is preliminary data.</text>
</comment>
<organism evidence="3 4">
    <name type="scientific">Prauserella flavalba</name>
    <dbReference type="NCBI Taxonomy" id="1477506"/>
    <lineage>
        <taxon>Bacteria</taxon>
        <taxon>Bacillati</taxon>
        <taxon>Actinomycetota</taxon>
        <taxon>Actinomycetes</taxon>
        <taxon>Pseudonocardiales</taxon>
        <taxon>Pseudonocardiaceae</taxon>
        <taxon>Prauserella</taxon>
    </lineage>
</organism>